<dbReference type="AlphaFoldDB" id="A0A183T470"/>
<gene>
    <name evidence="1" type="ORF">SSLN_LOCUS11268</name>
</gene>
<proteinExistence type="predicted"/>
<evidence type="ECO:0000313" key="3">
    <source>
        <dbReference type="WBParaSite" id="SSLN_0001169901-mRNA-1"/>
    </source>
</evidence>
<organism evidence="3">
    <name type="scientific">Schistocephalus solidus</name>
    <name type="common">Tapeworm</name>
    <dbReference type="NCBI Taxonomy" id="70667"/>
    <lineage>
        <taxon>Eukaryota</taxon>
        <taxon>Metazoa</taxon>
        <taxon>Spiralia</taxon>
        <taxon>Lophotrochozoa</taxon>
        <taxon>Platyhelminthes</taxon>
        <taxon>Cestoda</taxon>
        <taxon>Eucestoda</taxon>
        <taxon>Diphyllobothriidea</taxon>
        <taxon>Diphyllobothriidae</taxon>
        <taxon>Schistocephalus</taxon>
    </lineage>
</organism>
<dbReference type="Proteomes" id="UP000275846">
    <property type="component" value="Unassembled WGS sequence"/>
</dbReference>
<dbReference type="OrthoDB" id="6319889at2759"/>
<reference evidence="1 2" key="2">
    <citation type="submission" date="2018-11" db="EMBL/GenBank/DDBJ databases">
        <authorList>
            <consortium name="Pathogen Informatics"/>
        </authorList>
    </citation>
    <scope>NUCLEOTIDE SEQUENCE [LARGE SCALE GENOMIC DNA]</scope>
    <source>
        <strain evidence="1 2">NST_G2</strain>
    </source>
</reference>
<dbReference type="EMBL" id="UYSU01036407">
    <property type="protein sequence ID" value="VDL97653.1"/>
    <property type="molecule type" value="Genomic_DNA"/>
</dbReference>
<keyword evidence="2" id="KW-1185">Reference proteome</keyword>
<evidence type="ECO:0000313" key="2">
    <source>
        <dbReference type="Proteomes" id="UP000275846"/>
    </source>
</evidence>
<sequence>MQQISSGKAPGSDAIPPAVYKHGGPRLTAELTTLFQEMWCQGKFPKDFKNGFHHNADNTDKTCTPATPAILPTTTTPTTTNDIPPVSTDFSCPQCARNFNSRIGLVVTCESIARRLVNQYLGLRPTVAAPASTDLTAPAHLHTAWAY</sequence>
<protein>
    <submittedName>
        <fullName evidence="1 3">Uncharacterized protein</fullName>
    </submittedName>
</protein>
<dbReference type="WBParaSite" id="SSLN_0001169901-mRNA-1">
    <property type="protein sequence ID" value="SSLN_0001169901-mRNA-1"/>
    <property type="gene ID" value="SSLN_0001169901"/>
</dbReference>
<name>A0A183T470_SCHSO</name>
<reference evidence="3" key="1">
    <citation type="submission" date="2016-06" db="UniProtKB">
        <authorList>
            <consortium name="WormBaseParasite"/>
        </authorList>
    </citation>
    <scope>IDENTIFICATION</scope>
</reference>
<accession>A0A183T470</accession>
<evidence type="ECO:0000313" key="1">
    <source>
        <dbReference type="EMBL" id="VDL97653.1"/>
    </source>
</evidence>